<name>A0A6J5KL80_9CAUD</name>
<keyword evidence="2" id="KW-0812">Transmembrane</keyword>
<accession>A0A6J5KL80</accession>
<protein>
    <recommendedName>
        <fullName evidence="4">Holin of 3TMs, for gene-transfer release</fullName>
    </recommendedName>
</protein>
<evidence type="ECO:0000256" key="1">
    <source>
        <dbReference type="SAM" id="MobiDB-lite"/>
    </source>
</evidence>
<evidence type="ECO:0000313" key="3">
    <source>
        <dbReference type="EMBL" id="CAB4122501.1"/>
    </source>
</evidence>
<keyword evidence="2" id="KW-1133">Transmembrane helix</keyword>
<organism evidence="3">
    <name type="scientific">uncultured Caudovirales phage</name>
    <dbReference type="NCBI Taxonomy" id="2100421"/>
    <lineage>
        <taxon>Viruses</taxon>
        <taxon>Duplodnaviria</taxon>
        <taxon>Heunggongvirae</taxon>
        <taxon>Uroviricota</taxon>
        <taxon>Caudoviricetes</taxon>
        <taxon>Peduoviridae</taxon>
        <taxon>Maltschvirus</taxon>
        <taxon>Maltschvirus maltsch</taxon>
    </lineage>
</organism>
<sequence>MALPDDDDDIPPRRRMAMDDKADSHSTMGITPISTPASVAPPQIVAATPPASSFAAAGATGSSGFGSGFGTGFGSGMGASGASGVGGFGSSVPSMGTSTAGGFGAGPGTAQPGTGSAMQEGGVAAIQTDTGFSDFINKRWRPLMAVIYMVTCTTDFVIFPILWSILQASYHGTVTSQWAPLTLQGAGLYHIAMGAVLGLAAYGRSQEKIAGKA</sequence>
<feature type="transmembrane region" description="Helical" evidence="2">
    <location>
        <begin position="186"/>
        <end position="203"/>
    </location>
</feature>
<feature type="compositionally biased region" description="Polar residues" evidence="1">
    <location>
        <begin position="25"/>
        <end position="36"/>
    </location>
</feature>
<evidence type="ECO:0000256" key="2">
    <source>
        <dbReference type="SAM" id="Phobius"/>
    </source>
</evidence>
<proteinExistence type="predicted"/>
<feature type="compositionally biased region" description="Basic and acidic residues" evidence="1">
    <location>
        <begin position="10"/>
        <end position="24"/>
    </location>
</feature>
<reference evidence="3" key="1">
    <citation type="submission" date="2020-04" db="EMBL/GenBank/DDBJ databases">
        <authorList>
            <person name="Chiriac C."/>
            <person name="Salcher M."/>
            <person name="Ghai R."/>
            <person name="Kavagutti S V."/>
        </authorList>
    </citation>
    <scope>NUCLEOTIDE SEQUENCE</scope>
</reference>
<feature type="transmembrane region" description="Helical" evidence="2">
    <location>
        <begin position="145"/>
        <end position="166"/>
    </location>
</feature>
<feature type="region of interest" description="Disordered" evidence="1">
    <location>
        <begin position="1"/>
        <end position="36"/>
    </location>
</feature>
<keyword evidence="2" id="KW-0472">Membrane</keyword>
<gene>
    <name evidence="3" type="ORF">UFOVP29_29</name>
</gene>
<dbReference type="EMBL" id="LR796167">
    <property type="protein sequence ID" value="CAB4122501.1"/>
    <property type="molecule type" value="Genomic_DNA"/>
</dbReference>
<evidence type="ECO:0008006" key="4">
    <source>
        <dbReference type="Google" id="ProtNLM"/>
    </source>
</evidence>